<protein>
    <submittedName>
        <fullName evidence="2">Uncharacterized protein</fullName>
    </submittedName>
</protein>
<sequence>MMLQEIGPTCKIKCGTVPGAKAYPNQNAVHHRHIAGMATRSDLYYYPAVSCFSCTLFMQPFS</sequence>
<dbReference type="EMBL" id="CAADFL010000323">
    <property type="protein sequence ID" value="VFK14468.1"/>
    <property type="molecule type" value="Genomic_DNA"/>
</dbReference>
<organism evidence="2">
    <name type="scientific">Candidatus Kentrum sp. FM</name>
    <dbReference type="NCBI Taxonomy" id="2126340"/>
    <lineage>
        <taxon>Bacteria</taxon>
        <taxon>Pseudomonadati</taxon>
        <taxon>Pseudomonadota</taxon>
        <taxon>Gammaproteobacteria</taxon>
        <taxon>Candidatus Kentrum</taxon>
    </lineage>
</organism>
<evidence type="ECO:0000313" key="1">
    <source>
        <dbReference type="EMBL" id="VFJ61578.1"/>
    </source>
</evidence>
<accession>A0A450TYF7</accession>
<dbReference type="EMBL" id="CAADEZ010000288">
    <property type="protein sequence ID" value="VFJ61578.1"/>
    <property type="molecule type" value="Genomic_DNA"/>
</dbReference>
<proteinExistence type="predicted"/>
<gene>
    <name evidence="1" type="ORF">BECKFM1743A_GA0114220_102881</name>
    <name evidence="3" type="ORF">BECKFM1743B_GA0114221_103231</name>
    <name evidence="2" type="ORF">BECKFM1743C_GA0114222_107972</name>
</gene>
<name>A0A450TYF7_9GAMM</name>
<dbReference type="AlphaFoldDB" id="A0A450TYF7"/>
<reference evidence="2" key="1">
    <citation type="submission" date="2019-02" db="EMBL/GenBank/DDBJ databases">
        <authorList>
            <person name="Gruber-Vodicka R. H."/>
            <person name="Seah K. B. B."/>
        </authorList>
    </citation>
    <scope>NUCLEOTIDE SEQUENCE</scope>
    <source>
        <strain evidence="1">BECK_BZ163</strain>
        <strain evidence="3">BECK_BZ164</strain>
        <strain evidence="2">BECK_BZ165</strain>
    </source>
</reference>
<dbReference type="EMBL" id="CAADFA010000797">
    <property type="protein sequence ID" value="VFJ74543.1"/>
    <property type="molecule type" value="Genomic_DNA"/>
</dbReference>
<evidence type="ECO:0000313" key="3">
    <source>
        <dbReference type="EMBL" id="VFK14468.1"/>
    </source>
</evidence>
<evidence type="ECO:0000313" key="2">
    <source>
        <dbReference type="EMBL" id="VFJ74543.1"/>
    </source>
</evidence>